<dbReference type="SFLD" id="SFLDS00003">
    <property type="entry name" value="Haloacid_Dehalogenase"/>
    <property type="match status" value="1"/>
</dbReference>
<dbReference type="Gene3D" id="3.40.50.1000">
    <property type="entry name" value="HAD superfamily/HAD-like"/>
    <property type="match status" value="1"/>
</dbReference>
<comment type="similarity">
    <text evidence="3">Belongs to the HAD-like hydrolase superfamily. CbbY/CbbZ/Gph/YieH family.</text>
</comment>
<dbReference type="SFLD" id="SFLDG01129">
    <property type="entry name" value="C1.5:_HAD__Beta-PGM__Phosphata"/>
    <property type="match status" value="1"/>
</dbReference>
<proteinExistence type="inferred from homology"/>
<dbReference type="EC" id="3.1.3.18" evidence="4"/>
<dbReference type="Pfam" id="PF13419">
    <property type="entry name" value="HAD_2"/>
    <property type="match status" value="1"/>
</dbReference>
<comment type="catalytic activity">
    <reaction evidence="1">
        <text>2-phosphoglycolate + H2O = glycolate + phosphate</text>
        <dbReference type="Rhea" id="RHEA:14369"/>
        <dbReference type="ChEBI" id="CHEBI:15377"/>
        <dbReference type="ChEBI" id="CHEBI:29805"/>
        <dbReference type="ChEBI" id="CHEBI:43474"/>
        <dbReference type="ChEBI" id="CHEBI:58033"/>
        <dbReference type="EC" id="3.1.3.18"/>
    </reaction>
</comment>
<dbReference type="OrthoDB" id="9807630at2"/>
<dbReference type="PANTHER" id="PTHR43434">
    <property type="entry name" value="PHOSPHOGLYCOLATE PHOSPHATASE"/>
    <property type="match status" value="1"/>
</dbReference>
<dbReference type="InterPro" id="IPR023214">
    <property type="entry name" value="HAD_sf"/>
</dbReference>
<dbReference type="GO" id="GO:0005829">
    <property type="term" value="C:cytosol"/>
    <property type="evidence" value="ECO:0007669"/>
    <property type="project" value="TreeGrafter"/>
</dbReference>
<evidence type="ECO:0000256" key="2">
    <source>
        <dbReference type="ARBA" id="ARBA00004818"/>
    </source>
</evidence>
<name>A0A1T5HGJ9_9BACT</name>
<dbReference type="InterPro" id="IPR050155">
    <property type="entry name" value="HAD-like_hydrolase_sf"/>
</dbReference>
<accession>A0A1T5HGJ9</accession>
<comment type="pathway">
    <text evidence="2">Organic acid metabolism; glycolate biosynthesis; glycolate from 2-phosphoglycolate: step 1/1.</text>
</comment>
<sequence>MIKNLIFDLDQTLVNTSSAEQFRKTGQWAKAYSAIPNFILYDGLSDLFKYLTENGYNICIITTSPGDYCGKVLAHWGIPYNYKICYHDVKKRKPDPESFLKALQYLKARPEDVLSFGDRAIDIEASKAAGIPSVACLWGSAESQLLLDAKPDYAVNTPAEAFELIKKL</sequence>
<dbReference type="InterPro" id="IPR006439">
    <property type="entry name" value="HAD-SF_hydro_IA"/>
</dbReference>
<dbReference type="STRING" id="651661.SAMN05660293_05538"/>
<dbReference type="EMBL" id="FUZA01000014">
    <property type="protein sequence ID" value="SKC19749.1"/>
    <property type="molecule type" value="Genomic_DNA"/>
</dbReference>
<dbReference type="InterPro" id="IPR041492">
    <property type="entry name" value="HAD_2"/>
</dbReference>
<protein>
    <recommendedName>
        <fullName evidence="4">phosphoglycolate phosphatase</fullName>
        <ecNumber evidence="4">3.1.3.18</ecNumber>
    </recommendedName>
</protein>
<evidence type="ECO:0000313" key="6">
    <source>
        <dbReference type="Proteomes" id="UP000190897"/>
    </source>
</evidence>
<organism evidence="5 6">
    <name type="scientific">Dyadobacter psychrophilus</name>
    <dbReference type="NCBI Taxonomy" id="651661"/>
    <lineage>
        <taxon>Bacteria</taxon>
        <taxon>Pseudomonadati</taxon>
        <taxon>Bacteroidota</taxon>
        <taxon>Cytophagia</taxon>
        <taxon>Cytophagales</taxon>
        <taxon>Spirosomataceae</taxon>
        <taxon>Dyadobacter</taxon>
    </lineage>
</organism>
<dbReference type="PANTHER" id="PTHR43434:SF1">
    <property type="entry name" value="PHOSPHOGLYCOLATE PHOSPHATASE"/>
    <property type="match status" value="1"/>
</dbReference>
<dbReference type="NCBIfam" id="TIGR01549">
    <property type="entry name" value="HAD-SF-IA-v1"/>
    <property type="match status" value="1"/>
</dbReference>
<evidence type="ECO:0000256" key="3">
    <source>
        <dbReference type="ARBA" id="ARBA00006171"/>
    </source>
</evidence>
<dbReference type="GO" id="GO:0008967">
    <property type="term" value="F:phosphoglycolate phosphatase activity"/>
    <property type="evidence" value="ECO:0007669"/>
    <property type="project" value="UniProtKB-EC"/>
</dbReference>
<dbReference type="GO" id="GO:0006281">
    <property type="term" value="P:DNA repair"/>
    <property type="evidence" value="ECO:0007669"/>
    <property type="project" value="TreeGrafter"/>
</dbReference>
<dbReference type="AlphaFoldDB" id="A0A1T5HGJ9"/>
<evidence type="ECO:0000256" key="1">
    <source>
        <dbReference type="ARBA" id="ARBA00000830"/>
    </source>
</evidence>
<gene>
    <name evidence="5" type="ORF">SAMN05660293_05538</name>
</gene>
<dbReference type="SUPFAM" id="SSF56784">
    <property type="entry name" value="HAD-like"/>
    <property type="match status" value="1"/>
</dbReference>
<dbReference type="InterPro" id="IPR036412">
    <property type="entry name" value="HAD-like_sf"/>
</dbReference>
<dbReference type="RefSeq" id="WP_082217957.1">
    <property type="nucleotide sequence ID" value="NZ_FUZA01000014.1"/>
</dbReference>
<dbReference type="Proteomes" id="UP000190897">
    <property type="component" value="Unassembled WGS sequence"/>
</dbReference>
<reference evidence="6" key="1">
    <citation type="submission" date="2017-02" db="EMBL/GenBank/DDBJ databases">
        <authorList>
            <person name="Varghese N."/>
            <person name="Submissions S."/>
        </authorList>
    </citation>
    <scope>NUCLEOTIDE SEQUENCE [LARGE SCALE GENOMIC DNA]</scope>
    <source>
        <strain evidence="6">DSM 22270</strain>
    </source>
</reference>
<evidence type="ECO:0000256" key="4">
    <source>
        <dbReference type="ARBA" id="ARBA00013078"/>
    </source>
</evidence>
<dbReference type="NCBIfam" id="TIGR01509">
    <property type="entry name" value="HAD-SF-IA-v3"/>
    <property type="match status" value="1"/>
</dbReference>
<keyword evidence="6" id="KW-1185">Reference proteome</keyword>
<evidence type="ECO:0000313" key="5">
    <source>
        <dbReference type="EMBL" id="SKC19749.1"/>
    </source>
</evidence>